<evidence type="ECO:0000313" key="4">
    <source>
        <dbReference type="Proteomes" id="UP001428817"/>
    </source>
</evidence>
<dbReference type="Proteomes" id="UP001428817">
    <property type="component" value="Unassembled WGS sequence"/>
</dbReference>
<name>A0ABP9QXZ3_9PSEU</name>
<reference evidence="4" key="1">
    <citation type="journal article" date="2019" name="Int. J. Syst. Evol. Microbiol.">
        <title>The Global Catalogue of Microorganisms (GCM) 10K type strain sequencing project: providing services to taxonomists for standard genome sequencing and annotation.</title>
        <authorList>
            <consortium name="The Broad Institute Genomics Platform"/>
            <consortium name="The Broad Institute Genome Sequencing Center for Infectious Disease"/>
            <person name="Wu L."/>
            <person name="Ma J."/>
        </authorList>
    </citation>
    <scope>NUCLEOTIDE SEQUENCE [LARGE SCALE GENOMIC DNA]</scope>
    <source>
        <strain evidence="4">JCM 18303</strain>
    </source>
</reference>
<dbReference type="NCBIfam" id="TIGR00996">
    <property type="entry name" value="Mtu_fam_mce"/>
    <property type="match status" value="1"/>
</dbReference>
<proteinExistence type="predicted"/>
<dbReference type="RefSeq" id="WP_185063436.1">
    <property type="nucleotide sequence ID" value="NZ_BAABJP010000043.1"/>
</dbReference>
<dbReference type="EMBL" id="BAABJP010000043">
    <property type="protein sequence ID" value="GAA5169306.1"/>
    <property type="molecule type" value="Genomic_DNA"/>
</dbReference>
<sequence>MKVLGPAVKLGIFAVVTIVLTVILGATIANSSVSSAAGYTAMVTDSSGLQVGDDVRMRGVKIGRVTSLEVADNQYAAIAFEVDKSRALPAGVTAVIKYRNLIGQRYLALDAPKPAEPGVLPVGGTIPLERTRPALNLTDLFNGFQPLFQALTPAEVNKLSGEIIAVFQGEGETVTDLLATTASLTGTIADRDRVIGQVITNLNTVIGNVSARSPELTDLLDTLQRLVSGLADDKAAIGSAIESIDDLTRTTAGLVHDARPPLKANIDELGELAELLNKYEGTVEPQLRNWGPKLDKLIPTASYGGWFQYYACIVSGKISIEQLGITVPILPIPGTELSPRCRP</sequence>
<comment type="caution">
    <text evidence="3">The sequence shown here is derived from an EMBL/GenBank/DDBJ whole genome shotgun (WGS) entry which is preliminary data.</text>
</comment>
<dbReference type="PANTHER" id="PTHR33371:SF17">
    <property type="entry name" value="MCE-FAMILY PROTEIN MCE1B"/>
    <property type="match status" value="1"/>
</dbReference>
<accession>A0ABP9QXZ3</accession>
<gene>
    <name evidence="3" type="ORF">GCM10023321_64650</name>
</gene>
<dbReference type="Pfam" id="PF02470">
    <property type="entry name" value="MlaD"/>
    <property type="match status" value="1"/>
</dbReference>
<protein>
    <submittedName>
        <fullName evidence="3">MlaD family protein</fullName>
    </submittedName>
</protein>
<dbReference type="InterPro" id="IPR052336">
    <property type="entry name" value="MlaD_Phospholipid_Transporter"/>
</dbReference>
<dbReference type="InterPro" id="IPR003399">
    <property type="entry name" value="Mce/MlaD"/>
</dbReference>
<feature type="domain" description="Mce/MlaD" evidence="1">
    <location>
        <begin position="39"/>
        <end position="111"/>
    </location>
</feature>
<dbReference type="PANTHER" id="PTHR33371">
    <property type="entry name" value="INTERMEMBRANE PHOSPHOLIPID TRANSPORT SYSTEM BINDING PROTEIN MLAD-RELATED"/>
    <property type="match status" value="1"/>
</dbReference>
<dbReference type="Pfam" id="PF11887">
    <property type="entry name" value="Mce4_CUP1"/>
    <property type="match status" value="1"/>
</dbReference>
<organism evidence="3 4">
    <name type="scientific">Pseudonocardia eucalypti</name>
    <dbReference type="NCBI Taxonomy" id="648755"/>
    <lineage>
        <taxon>Bacteria</taxon>
        <taxon>Bacillati</taxon>
        <taxon>Actinomycetota</taxon>
        <taxon>Actinomycetes</taxon>
        <taxon>Pseudonocardiales</taxon>
        <taxon>Pseudonocardiaceae</taxon>
        <taxon>Pseudonocardia</taxon>
    </lineage>
</organism>
<feature type="domain" description="Mammalian cell entry C-terminal" evidence="2">
    <location>
        <begin position="119"/>
        <end position="298"/>
    </location>
</feature>
<evidence type="ECO:0000313" key="3">
    <source>
        <dbReference type="EMBL" id="GAA5169306.1"/>
    </source>
</evidence>
<keyword evidence="4" id="KW-1185">Reference proteome</keyword>
<dbReference type="InterPro" id="IPR024516">
    <property type="entry name" value="Mce_C"/>
</dbReference>
<dbReference type="InterPro" id="IPR005693">
    <property type="entry name" value="Mce"/>
</dbReference>
<evidence type="ECO:0000259" key="2">
    <source>
        <dbReference type="Pfam" id="PF11887"/>
    </source>
</evidence>
<evidence type="ECO:0000259" key="1">
    <source>
        <dbReference type="Pfam" id="PF02470"/>
    </source>
</evidence>